<dbReference type="OMA" id="MELVPAP"/>
<dbReference type="CDD" id="cd18186">
    <property type="entry name" value="BTB_POZ_ZBTB_KLHL-like"/>
    <property type="match status" value="1"/>
</dbReference>
<accession>R7SMY1</accession>
<dbReference type="OrthoDB" id="2790546at2759"/>
<evidence type="ECO:0000313" key="3">
    <source>
        <dbReference type="Proteomes" id="UP000053319"/>
    </source>
</evidence>
<organism evidence="2 3">
    <name type="scientific">Dichomitus squalens (strain LYAD-421)</name>
    <name type="common">Western red white-rot fungus</name>
    <dbReference type="NCBI Taxonomy" id="732165"/>
    <lineage>
        <taxon>Eukaryota</taxon>
        <taxon>Fungi</taxon>
        <taxon>Dikarya</taxon>
        <taxon>Basidiomycota</taxon>
        <taxon>Agaricomycotina</taxon>
        <taxon>Agaricomycetes</taxon>
        <taxon>Polyporales</taxon>
        <taxon>Polyporaceae</taxon>
        <taxon>Dichomitus</taxon>
    </lineage>
</organism>
<dbReference type="InterPro" id="IPR000210">
    <property type="entry name" value="BTB/POZ_dom"/>
</dbReference>
<dbReference type="InterPro" id="IPR011333">
    <property type="entry name" value="SKP1/BTB/POZ_sf"/>
</dbReference>
<dbReference type="HOGENOM" id="CLU_052397_3_0_1"/>
<evidence type="ECO:0000259" key="1">
    <source>
        <dbReference type="PROSITE" id="PS50097"/>
    </source>
</evidence>
<reference evidence="2 3" key="1">
    <citation type="journal article" date="2012" name="Science">
        <title>The Paleozoic origin of enzymatic lignin decomposition reconstructed from 31 fungal genomes.</title>
        <authorList>
            <person name="Floudas D."/>
            <person name="Binder M."/>
            <person name="Riley R."/>
            <person name="Barry K."/>
            <person name="Blanchette R.A."/>
            <person name="Henrissat B."/>
            <person name="Martinez A.T."/>
            <person name="Otillar R."/>
            <person name="Spatafora J.W."/>
            <person name="Yadav J.S."/>
            <person name="Aerts A."/>
            <person name="Benoit I."/>
            <person name="Boyd A."/>
            <person name="Carlson A."/>
            <person name="Copeland A."/>
            <person name="Coutinho P.M."/>
            <person name="de Vries R.P."/>
            <person name="Ferreira P."/>
            <person name="Findley K."/>
            <person name="Foster B."/>
            <person name="Gaskell J."/>
            <person name="Glotzer D."/>
            <person name="Gorecki P."/>
            <person name="Heitman J."/>
            <person name="Hesse C."/>
            <person name="Hori C."/>
            <person name="Igarashi K."/>
            <person name="Jurgens J.A."/>
            <person name="Kallen N."/>
            <person name="Kersten P."/>
            <person name="Kohler A."/>
            <person name="Kuees U."/>
            <person name="Kumar T.K.A."/>
            <person name="Kuo A."/>
            <person name="LaButti K."/>
            <person name="Larrondo L.F."/>
            <person name="Lindquist E."/>
            <person name="Ling A."/>
            <person name="Lombard V."/>
            <person name="Lucas S."/>
            <person name="Lundell T."/>
            <person name="Martin R."/>
            <person name="McLaughlin D.J."/>
            <person name="Morgenstern I."/>
            <person name="Morin E."/>
            <person name="Murat C."/>
            <person name="Nagy L.G."/>
            <person name="Nolan M."/>
            <person name="Ohm R.A."/>
            <person name="Patyshakuliyeva A."/>
            <person name="Rokas A."/>
            <person name="Ruiz-Duenas F.J."/>
            <person name="Sabat G."/>
            <person name="Salamov A."/>
            <person name="Samejima M."/>
            <person name="Schmutz J."/>
            <person name="Slot J.C."/>
            <person name="St John F."/>
            <person name="Stenlid J."/>
            <person name="Sun H."/>
            <person name="Sun S."/>
            <person name="Syed K."/>
            <person name="Tsang A."/>
            <person name="Wiebenga A."/>
            <person name="Young D."/>
            <person name="Pisabarro A."/>
            <person name="Eastwood D.C."/>
            <person name="Martin F."/>
            <person name="Cullen D."/>
            <person name="Grigoriev I.V."/>
            <person name="Hibbett D.S."/>
        </authorList>
    </citation>
    <scope>NUCLEOTIDE SEQUENCE [LARGE SCALE GENOMIC DNA]</scope>
    <source>
        <strain evidence="2 3">LYAD-421 SS1</strain>
    </source>
</reference>
<dbReference type="RefSeq" id="XP_007370070.1">
    <property type="nucleotide sequence ID" value="XM_007370008.1"/>
</dbReference>
<dbReference type="EMBL" id="JH719455">
    <property type="protein sequence ID" value="EJF57238.1"/>
    <property type="molecule type" value="Genomic_DNA"/>
</dbReference>
<protein>
    <recommendedName>
        <fullName evidence="1">BTB domain-containing protein</fullName>
    </recommendedName>
</protein>
<dbReference type="Gene3D" id="3.30.710.10">
    <property type="entry name" value="Potassium Channel Kv1.1, Chain A"/>
    <property type="match status" value="1"/>
</dbReference>
<name>R7SMY1_DICSQ</name>
<feature type="domain" description="BTB" evidence="1">
    <location>
        <begin position="11"/>
        <end position="41"/>
    </location>
</feature>
<dbReference type="GeneID" id="18843687"/>
<dbReference type="PROSITE" id="PS50097">
    <property type="entry name" value="BTB"/>
    <property type="match status" value="1"/>
</dbReference>
<dbReference type="SUPFAM" id="SSF54695">
    <property type="entry name" value="POZ domain"/>
    <property type="match status" value="1"/>
</dbReference>
<dbReference type="SMART" id="SM00225">
    <property type="entry name" value="BTB"/>
    <property type="match status" value="1"/>
</dbReference>
<dbReference type="AlphaFoldDB" id="R7SMY1"/>
<dbReference type="Pfam" id="PF00651">
    <property type="entry name" value="BTB"/>
    <property type="match status" value="1"/>
</dbReference>
<dbReference type="KEGG" id="dsq:DICSQDRAFT_69955"/>
<sequence length="165" mass="18766">MSGHPWDDTQADVIFCASDGVKFRVHKLVLSLASDFFRDMFRLPQNGNDSLPEIPCSEPSTILDNLFRLCYPIQDPSIHAIQDLRATLVAAMKYDMKEAIYLMRQELSRHTLTSPMRVYAIACCLDLEDEAHCAAKTIREQGVQNSYVEEMEDLSAGAYQRLLDF</sequence>
<proteinExistence type="predicted"/>
<gene>
    <name evidence="2" type="ORF">DICSQDRAFT_69955</name>
</gene>
<dbReference type="Proteomes" id="UP000053319">
    <property type="component" value="Unassembled WGS sequence"/>
</dbReference>
<feature type="non-terminal residue" evidence="2">
    <location>
        <position position="1"/>
    </location>
</feature>
<evidence type="ECO:0000313" key="2">
    <source>
        <dbReference type="EMBL" id="EJF57238.1"/>
    </source>
</evidence>